<protein>
    <recommendedName>
        <fullName evidence="6">Lysis protein</fullName>
    </recommendedName>
</protein>
<evidence type="ECO:0000256" key="2">
    <source>
        <dbReference type="SAM" id="MobiDB-lite"/>
    </source>
</evidence>
<comment type="caution">
    <text evidence="3">The sequence shown here is derived from an EMBL/GenBank/DDBJ whole genome shotgun (WGS) entry which is preliminary data.</text>
</comment>
<feature type="region of interest" description="Disordered" evidence="2">
    <location>
        <begin position="111"/>
        <end position="133"/>
    </location>
</feature>
<dbReference type="Proteomes" id="UP001574673">
    <property type="component" value="Unassembled WGS sequence"/>
</dbReference>
<name>A0ABV4UCB1_9RHOO</name>
<dbReference type="EMBL" id="JBEUWX010000001">
    <property type="protein sequence ID" value="MFA9949145.1"/>
    <property type="molecule type" value="Genomic_DNA"/>
</dbReference>
<evidence type="ECO:0000313" key="4">
    <source>
        <dbReference type="EMBL" id="MFA9949145.1"/>
    </source>
</evidence>
<evidence type="ECO:0000313" key="3">
    <source>
        <dbReference type="EMBL" id="MFA9948735.1"/>
    </source>
</evidence>
<dbReference type="RefSeq" id="WP_418889909.1">
    <property type="nucleotide sequence ID" value="NZ_JBEUWX010000001.1"/>
</dbReference>
<feature type="compositionally biased region" description="Low complexity" evidence="2">
    <location>
        <begin position="124"/>
        <end position="133"/>
    </location>
</feature>
<feature type="coiled-coil region" evidence="1">
    <location>
        <begin position="39"/>
        <end position="87"/>
    </location>
</feature>
<reference evidence="3" key="2">
    <citation type="journal article" date="2025" name="Int. J. Syst. Evol. Microbiol.">
        <title>Dentiradicibacter hellwigii gen. nov., sp. nov., isolated from a secondary infected root canal in the human oral cavity.</title>
        <authorList>
            <person name="Bartsch S."/>
            <person name="Wittmer A."/>
            <person name="Weber A.K."/>
            <person name="Neumann-Schaal M."/>
            <person name="Wolf J."/>
            <person name="Gronow S."/>
            <person name="Turnbull J.D."/>
            <person name="Tennert C."/>
            <person name="Hacker G."/>
            <person name="Cieplik F."/>
            <person name="Al-Ahmad A."/>
        </authorList>
    </citation>
    <scope>NUCLEOTIDE SEQUENCE</scope>
    <source>
        <strain evidence="3">Wk13</strain>
    </source>
</reference>
<evidence type="ECO:0000313" key="5">
    <source>
        <dbReference type="Proteomes" id="UP001574673"/>
    </source>
</evidence>
<evidence type="ECO:0000256" key="1">
    <source>
        <dbReference type="SAM" id="Coils"/>
    </source>
</evidence>
<organism evidence="3 5">
    <name type="scientific">Dentiradicibacter hellwigii</name>
    <dbReference type="NCBI Taxonomy" id="3149053"/>
    <lineage>
        <taxon>Bacteria</taxon>
        <taxon>Pseudomonadati</taxon>
        <taxon>Pseudomonadota</taxon>
        <taxon>Betaproteobacteria</taxon>
        <taxon>Rhodocyclales</taxon>
        <taxon>Rhodocyclaceae</taxon>
        <taxon>Dentiradicibacter</taxon>
    </lineage>
</organism>
<keyword evidence="5" id="KW-1185">Reference proteome</keyword>
<reference evidence="5" key="1">
    <citation type="submission" date="2024-06" db="EMBL/GenBank/DDBJ databases">
        <title>Radixoralia hellwigii gen. nov., sp nov., isolated from a root canal in the human oral cavity.</title>
        <authorList>
            <person name="Bartsch S."/>
            <person name="Wittmer A."/>
            <person name="Schulz A.-K."/>
            <person name="Neumann-Schaal M."/>
            <person name="Wolf J."/>
            <person name="Gronow S."/>
            <person name="Tennert C."/>
            <person name="Haecker G."/>
            <person name="Cieplik F."/>
            <person name="Al-Ahmad A."/>
        </authorList>
    </citation>
    <scope>NUCLEOTIDE SEQUENCE [LARGE SCALE GENOMIC DNA]</scope>
    <source>
        <strain evidence="5">Wk13</strain>
    </source>
</reference>
<proteinExistence type="predicted"/>
<accession>A0ABV4UCB1</accession>
<gene>
    <name evidence="3" type="ORF">ABCS64_00075</name>
    <name evidence="4" type="ORF">ABCS64_02170</name>
</gene>
<dbReference type="EMBL" id="JBEUWX010000001">
    <property type="protein sequence ID" value="MFA9948735.1"/>
    <property type="molecule type" value="Genomic_DNA"/>
</dbReference>
<sequence>MNGFVLVLASICLSCVVGVVTGYTSAQKECKAQILRIERDAQEARASALEAINARLKTETERGEKLSQELLTAESRLTKTREELRNEITRSTRGRACLDARTVRLLNNAGNRHAGADDALPKTAGAPDAAHGAAASDTDVAQWAAEVGSQYELCRARLDALIDYEEGRQ</sequence>
<keyword evidence="1" id="KW-0175">Coiled coil</keyword>
<evidence type="ECO:0008006" key="6">
    <source>
        <dbReference type="Google" id="ProtNLM"/>
    </source>
</evidence>